<dbReference type="InterPro" id="IPR000719">
    <property type="entry name" value="Prot_kinase_dom"/>
</dbReference>
<protein>
    <submittedName>
        <fullName evidence="2">14940_t:CDS:1</fullName>
    </submittedName>
</protein>
<dbReference type="GO" id="GO:0004674">
    <property type="term" value="F:protein serine/threonine kinase activity"/>
    <property type="evidence" value="ECO:0007669"/>
    <property type="project" value="TreeGrafter"/>
</dbReference>
<reference evidence="2" key="1">
    <citation type="submission" date="2022-08" db="EMBL/GenBank/DDBJ databases">
        <authorList>
            <person name="Kallberg Y."/>
            <person name="Tangrot J."/>
            <person name="Rosling A."/>
        </authorList>
    </citation>
    <scope>NUCLEOTIDE SEQUENCE</scope>
    <source>
        <strain evidence="2">Wild A</strain>
    </source>
</reference>
<feature type="domain" description="Protein kinase" evidence="1">
    <location>
        <begin position="1"/>
        <end position="208"/>
    </location>
</feature>
<dbReference type="AlphaFoldDB" id="A0A9W4WZB2"/>
<sequence>MEIYYRFTLRNKSLSFYGLTKNPDTNEIMMVTGFASDGSLRGFLADNFSNILWKKKLSYLKWIIQDLKNLHEQGICHKDFHSGNILLHNQIPYLTDFGLSGPANKNSKEIFGILTYVAPEVLKRKTYTAPADIYSFGIIMTELSTGLPPYYNNQGNDRMLALSICSGLRPDFGEGTPEVYKALAHECMDANANKRPTAEKLEKAILYLCDCLAERITDEKAKKIKATFDKADKEIPNIQLLFKKNSDLKHISKLLYFNDLPEPGNSSLNSEYVDSGQIGMKLSDDGKFFILFEN</sequence>
<name>A0A9W4WZB2_9GLOM</name>
<dbReference type="PROSITE" id="PS50011">
    <property type="entry name" value="PROTEIN_KINASE_DOM"/>
    <property type="match status" value="1"/>
</dbReference>
<evidence type="ECO:0000313" key="2">
    <source>
        <dbReference type="EMBL" id="CAI2174765.1"/>
    </source>
</evidence>
<dbReference type="EMBL" id="CAMKVN010001254">
    <property type="protein sequence ID" value="CAI2174765.1"/>
    <property type="molecule type" value="Genomic_DNA"/>
</dbReference>
<dbReference type="SUPFAM" id="SSF56112">
    <property type="entry name" value="Protein kinase-like (PK-like)"/>
    <property type="match status" value="1"/>
</dbReference>
<dbReference type="OrthoDB" id="2330930at2759"/>
<evidence type="ECO:0000313" key="3">
    <source>
        <dbReference type="Proteomes" id="UP001153678"/>
    </source>
</evidence>
<proteinExistence type="predicted"/>
<accession>A0A9W4WZB2</accession>
<evidence type="ECO:0000259" key="1">
    <source>
        <dbReference type="PROSITE" id="PS50011"/>
    </source>
</evidence>
<dbReference type="InterPro" id="IPR051681">
    <property type="entry name" value="Ser/Thr_Kinases-Pseudokinases"/>
</dbReference>
<dbReference type="PANTHER" id="PTHR44329">
    <property type="entry name" value="SERINE/THREONINE-PROTEIN KINASE TNNI3K-RELATED"/>
    <property type="match status" value="1"/>
</dbReference>
<dbReference type="Pfam" id="PF00069">
    <property type="entry name" value="Pkinase"/>
    <property type="match status" value="1"/>
</dbReference>
<dbReference type="Gene3D" id="1.10.510.10">
    <property type="entry name" value="Transferase(Phosphotransferase) domain 1"/>
    <property type="match status" value="1"/>
</dbReference>
<keyword evidence="3" id="KW-1185">Reference proteome</keyword>
<gene>
    <name evidence="2" type="ORF">FWILDA_LOCUS6757</name>
</gene>
<comment type="caution">
    <text evidence="2">The sequence shown here is derived from an EMBL/GenBank/DDBJ whole genome shotgun (WGS) entry which is preliminary data.</text>
</comment>
<dbReference type="InterPro" id="IPR011009">
    <property type="entry name" value="Kinase-like_dom_sf"/>
</dbReference>
<organism evidence="2 3">
    <name type="scientific">Funneliformis geosporum</name>
    <dbReference type="NCBI Taxonomy" id="1117311"/>
    <lineage>
        <taxon>Eukaryota</taxon>
        <taxon>Fungi</taxon>
        <taxon>Fungi incertae sedis</taxon>
        <taxon>Mucoromycota</taxon>
        <taxon>Glomeromycotina</taxon>
        <taxon>Glomeromycetes</taxon>
        <taxon>Glomerales</taxon>
        <taxon>Glomeraceae</taxon>
        <taxon>Funneliformis</taxon>
    </lineage>
</organism>
<dbReference type="GO" id="GO:0005524">
    <property type="term" value="F:ATP binding"/>
    <property type="evidence" value="ECO:0007669"/>
    <property type="project" value="InterPro"/>
</dbReference>
<dbReference type="Proteomes" id="UP001153678">
    <property type="component" value="Unassembled WGS sequence"/>
</dbReference>